<dbReference type="Pfam" id="PF04194">
    <property type="entry name" value="PDCD2_C"/>
    <property type="match status" value="1"/>
</dbReference>
<dbReference type="AlphaFoldDB" id="A0A9N9HLB4"/>
<evidence type="ECO:0000313" key="4">
    <source>
        <dbReference type="Proteomes" id="UP000789342"/>
    </source>
</evidence>
<feature type="compositionally biased region" description="Low complexity" evidence="1">
    <location>
        <begin position="58"/>
        <end position="86"/>
    </location>
</feature>
<evidence type="ECO:0000313" key="3">
    <source>
        <dbReference type="EMBL" id="CAG8688603.1"/>
    </source>
</evidence>
<dbReference type="InterPro" id="IPR007320">
    <property type="entry name" value="PDCD2_C"/>
</dbReference>
<protein>
    <submittedName>
        <fullName evidence="3">7821_t:CDS:1</fullName>
    </submittedName>
</protein>
<organism evidence="3 4">
    <name type="scientific">Acaulospora morrowiae</name>
    <dbReference type="NCBI Taxonomy" id="94023"/>
    <lineage>
        <taxon>Eukaryota</taxon>
        <taxon>Fungi</taxon>
        <taxon>Fungi incertae sedis</taxon>
        <taxon>Mucoromycota</taxon>
        <taxon>Glomeromycotina</taxon>
        <taxon>Glomeromycetes</taxon>
        <taxon>Diversisporales</taxon>
        <taxon>Acaulosporaceae</taxon>
        <taxon>Acaulospora</taxon>
    </lineage>
</organism>
<comment type="caution">
    <text evidence="3">The sequence shown here is derived from an EMBL/GenBank/DDBJ whole genome shotgun (WGS) entry which is preliminary data.</text>
</comment>
<dbReference type="Proteomes" id="UP000789342">
    <property type="component" value="Unassembled WGS sequence"/>
</dbReference>
<feature type="compositionally biased region" description="Basic residues" evidence="1">
    <location>
        <begin position="1"/>
        <end position="14"/>
    </location>
</feature>
<evidence type="ECO:0000256" key="1">
    <source>
        <dbReference type="SAM" id="MobiDB-lite"/>
    </source>
</evidence>
<dbReference type="EMBL" id="CAJVPV010014878">
    <property type="protein sequence ID" value="CAG8688603.1"/>
    <property type="molecule type" value="Genomic_DNA"/>
</dbReference>
<evidence type="ECO:0000259" key="2">
    <source>
        <dbReference type="Pfam" id="PF04194"/>
    </source>
</evidence>
<proteinExistence type="predicted"/>
<dbReference type="GO" id="GO:0030490">
    <property type="term" value="P:maturation of SSU-rRNA"/>
    <property type="evidence" value="ECO:0007669"/>
    <property type="project" value="TreeGrafter"/>
</dbReference>
<feature type="domain" description="Programmed cell death protein 2 C-terminal" evidence="2">
    <location>
        <begin position="370"/>
        <end position="511"/>
    </location>
</feature>
<keyword evidence="4" id="KW-1185">Reference proteome</keyword>
<reference evidence="3" key="1">
    <citation type="submission" date="2021-06" db="EMBL/GenBank/DDBJ databases">
        <authorList>
            <person name="Kallberg Y."/>
            <person name="Tangrot J."/>
            <person name="Rosling A."/>
        </authorList>
    </citation>
    <scope>NUCLEOTIDE SEQUENCE</scope>
    <source>
        <strain evidence="3">CL551</strain>
    </source>
</reference>
<dbReference type="OrthoDB" id="443682at2759"/>
<dbReference type="PANTHER" id="PTHR47524:SF1">
    <property type="entry name" value="20S RRNA ACCUMULATION PROTEIN 4"/>
    <property type="match status" value="1"/>
</dbReference>
<feature type="region of interest" description="Disordered" evidence="1">
    <location>
        <begin position="1"/>
        <end position="86"/>
    </location>
</feature>
<sequence>MNSSKKSRKSSKKDKKNDIILVNTQASSSRSLNNKSKNHKNSSPKSNSQILTPPNHIQSSSSSRQLLSSNQDHSPSSKPSKKITSSPTKVSILLGFPDGDLPLEDDVDPYLTKIGGVPNWLIALCPASHDLIVCNNCGRDMFLLFQGYVPFEDSVYDRVFYVWGCNQHRCMKRPGSFRALRSHRLNEEYARKNKKKSKPNSSKVDSSLHVSTINFDDSSMNIINTATGGLGGMLFMDGDSSLIEEITSSFESTRDSSMSTWNLAAGSDQKDRGDVESKLCDEITSKLTLNPSSQQCPRSKSWPEKIPFFPAKYIYITDEVIEEEKSFADLKKYERYLNISMEEENFFVDDENDDWSGEKYEKSRLPKGVDKAFKRFSERVNEWPEQCIRYEFDGQPLLYNQSDSTAALLLSPPYGSVKQLKTTTHQLPKCPKCGSRRAFEFQLMPSLLCVLPISEYSSDTRSSAASNNGISQFDVGMEWGTIMIFTCSQDCNLDGVGGDGVSYYEELVLVQYEE</sequence>
<accession>A0A9N9HLB4</accession>
<name>A0A9N9HLB4_9GLOM</name>
<dbReference type="PANTHER" id="PTHR47524">
    <property type="entry name" value="20S RRNA ACCUMULATION PROTEIN 4"/>
    <property type="match status" value="1"/>
</dbReference>
<gene>
    <name evidence="3" type="ORF">AMORRO_LOCUS11541</name>
</gene>
<dbReference type="GO" id="GO:0005737">
    <property type="term" value="C:cytoplasm"/>
    <property type="evidence" value="ECO:0007669"/>
    <property type="project" value="InterPro"/>
</dbReference>